<comment type="caution">
    <text evidence="7">The sequence shown here is derived from an EMBL/GenBank/DDBJ whole genome shotgun (WGS) entry which is preliminary data.</text>
</comment>
<protein>
    <recommendedName>
        <fullName evidence="2">cysteine-S-conjugate beta-lyase</fullName>
        <ecNumber evidence="2">4.4.1.13</ecNumber>
    </recommendedName>
</protein>
<evidence type="ECO:0000256" key="5">
    <source>
        <dbReference type="ARBA" id="ARBA00037974"/>
    </source>
</evidence>
<evidence type="ECO:0000313" key="8">
    <source>
        <dbReference type="Proteomes" id="UP000019243"/>
    </source>
</evidence>
<evidence type="ECO:0000256" key="3">
    <source>
        <dbReference type="ARBA" id="ARBA00022898"/>
    </source>
</evidence>
<dbReference type="GO" id="GO:0047804">
    <property type="term" value="F:cysteine-S-conjugate beta-lyase activity"/>
    <property type="evidence" value="ECO:0007669"/>
    <property type="project" value="UniProtKB-EC"/>
</dbReference>
<dbReference type="Proteomes" id="UP000019243">
    <property type="component" value="Unassembled WGS sequence"/>
</dbReference>
<organism evidence="7 8">
    <name type="scientific">Brochothrix campestris FSL F6-1037</name>
    <dbReference type="NCBI Taxonomy" id="1265861"/>
    <lineage>
        <taxon>Bacteria</taxon>
        <taxon>Bacillati</taxon>
        <taxon>Bacillota</taxon>
        <taxon>Bacilli</taxon>
        <taxon>Bacillales</taxon>
        <taxon>Listeriaceae</taxon>
        <taxon>Brochothrix</taxon>
    </lineage>
</organism>
<dbReference type="Gene3D" id="3.40.640.10">
    <property type="entry name" value="Type I PLP-dependent aspartate aminotransferase-like (Major domain)"/>
    <property type="match status" value="1"/>
</dbReference>
<dbReference type="InterPro" id="IPR051798">
    <property type="entry name" value="Class-II_PLP-Dep_Aminotrans"/>
</dbReference>
<evidence type="ECO:0000313" key="7">
    <source>
        <dbReference type="EMBL" id="EUJ39952.1"/>
    </source>
</evidence>
<dbReference type="InterPro" id="IPR015424">
    <property type="entry name" value="PyrdxlP-dep_Trfase"/>
</dbReference>
<sequence>MTTNFNEVNRRQQTNCLKWDNAPTVFGKAVLPMWIADMDFHPPAGVTLALQKVVNHNIYGYNFVPDVANTAICNWLHRKYNWQIEPEMIIYNHNVVASISVALEALTQPGENVLMCPPVYNPFFEVPPRIGRNVVFAPLHYQDHRYYFDFDTFEQRLADPLTTAFLFCSPHNPSGRVWSQAELSQIIMLCAQYNVAIISDEIHSDLAFESHVPIAALNTTQATIVTLMAPSKTFNLAGLQAAYLISDNAQLRERIVAIRAERAYPDLNIFGATALQAAYETGGDWLTELLVQLKKNIDTAHKQLSQLPLIEVTPIDASYLLWIDYRQTGISENTLMSELIEQGVGITLGSVYGEEGRGFIRINVATTETLVNEGINRIVAAFTNLMT</sequence>
<dbReference type="CDD" id="cd00609">
    <property type="entry name" value="AAT_like"/>
    <property type="match status" value="1"/>
</dbReference>
<name>W7CST7_9LIST</name>
<evidence type="ECO:0000259" key="6">
    <source>
        <dbReference type="Pfam" id="PF00155"/>
    </source>
</evidence>
<dbReference type="EMBL" id="AODH01000022">
    <property type="protein sequence ID" value="EUJ39952.1"/>
    <property type="molecule type" value="Genomic_DNA"/>
</dbReference>
<dbReference type="GO" id="GO:0008483">
    <property type="term" value="F:transaminase activity"/>
    <property type="evidence" value="ECO:0007669"/>
    <property type="project" value="UniProtKB-KW"/>
</dbReference>
<dbReference type="STRING" id="1265861.BCAMP_05860"/>
<dbReference type="PANTHER" id="PTHR43525:SF1">
    <property type="entry name" value="PROTEIN MALY"/>
    <property type="match status" value="1"/>
</dbReference>
<proteinExistence type="inferred from homology"/>
<dbReference type="Pfam" id="PF00155">
    <property type="entry name" value="Aminotran_1_2"/>
    <property type="match status" value="1"/>
</dbReference>
<dbReference type="GO" id="GO:0030170">
    <property type="term" value="F:pyridoxal phosphate binding"/>
    <property type="evidence" value="ECO:0007669"/>
    <property type="project" value="InterPro"/>
</dbReference>
<dbReference type="RefSeq" id="WP_035314291.1">
    <property type="nucleotide sequence ID" value="NZ_AODH01000022.1"/>
</dbReference>
<feature type="domain" description="Aminotransferase class I/classII large" evidence="6">
    <location>
        <begin position="56"/>
        <end position="378"/>
    </location>
</feature>
<dbReference type="NCBIfam" id="TIGR04350">
    <property type="entry name" value="C_S_lyase_PatB"/>
    <property type="match status" value="1"/>
</dbReference>
<dbReference type="InterPro" id="IPR004839">
    <property type="entry name" value="Aminotransferase_I/II_large"/>
</dbReference>
<dbReference type="Gene3D" id="3.90.1150.10">
    <property type="entry name" value="Aspartate Aminotransferase, domain 1"/>
    <property type="match status" value="1"/>
</dbReference>
<keyword evidence="4" id="KW-0456">Lyase</keyword>
<gene>
    <name evidence="7" type="ORF">BCAMP_05860</name>
</gene>
<comment type="cofactor">
    <cofactor evidence="1">
        <name>pyridoxal 5'-phosphate</name>
        <dbReference type="ChEBI" id="CHEBI:597326"/>
    </cofactor>
</comment>
<dbReference type="InterPro" id="IPR027619">
    <property type="entry name" value="C-S_lyase_PatB-like"/>
</dbReference>
<comment type="similarity">
    <text evidence="5">Belongs to the class-II pyridoxal-phosphate-dependent aminotransferase family. MalY/PatB cystathionine beta-lyase subfamily.</text>
</comment>
<dbReference type="PANTHER" id="PTHR43525">
    <property type="entry name" value="PROTEIN MALY"/>
    <property type="match status" value="1"/>
</dbReference>
<dbReference type="EC" id="4.4.1.13" evidence="2"/>
<keyword evidence="7" id="KW-0808">Transferase</keyword>
<evidence type="ECO:0000256" key="2">
    <source>
        <dbReference type="ARBA" id="ARBA00012224"/>
    </source>
</evidence>
<dbReference type="InterPro" id="IPR015421">
    <property type="entry name" value="PyrdxlP-dep_Trfase_major"/>
</dbReference>
<keyword evidence="8" id="KW-1185">Reference proteome</keyword>
<dbReference type="AlphaFoldDB" id="W7CST7"/>
<dbReference type="OrthoDB" id="9802872at2"/>
<evidence type="ECO:0000256" key="1">
    <source>
        <dbReference type="ARBA" id="ARBA00001933"/>
    </source>
</evidence>
<dbReference type="InterPro" id="IPR015422">
    <property type="entry name" value="PyrdxlP-dep_Trfase_small"/>
</dbReference>
<reference evidence="7 8" key="1">
    <citation type="submission" date="2012-12" db="EMBL/GenBank/DDBJ databases">
        <title>Novel taxa of Listeriaceae from agricultural environments in the United States.</title>
        <authorList>
            <person name="den Bakker H.C."/>
            <person name="Allred A."/>
            <person name="Warchocki S."/>
            <person name="Wright E.M."/>
            <person name="Burrell A."/>
            <person name="Nightingale K.K."/>
            <person name="Kephart D."/>
            <person name="Wiedmann M."/>
        </authorList>
    </citation>
    <scope>NUCLEOTIDE SEQUENCE [LARGE SCALE GENOMIC DNA]</scope>
    <source>
        <strain evidence="7 8">FSL F6-1037</strain>
    </source>
</reference>
<evidence type="ECO:0000256" key="4">
    <source>
        <dbReference type="ARBA" id="ARBA00023239"/>
    </source>
</evidence>
<keyword evidence="7" id="KW-0032">Aminotransferase</keyword>
<dbReference type="SUPFAM" id="SSF53383">
    <property type="entry name" value="PLP-dependent transferases"/>
    <property type="match status" value="1"/>
</dbReference>
<keyword evidence="3" id="KW-0663">Pyridoxal phosphate</keyword>
<accession>W7CST7</accession>